<dbReference type="SMART" id="SM00321">
    <property type="entry name" value="WSC"/>
    <property type="match status" value="2"/>
</dbReference>
<dbReference type="EMBL" id="KB705491">
    <property type="protein sequence ID" value="EMR72198.1"/>
    <property type="molecule type" value="Genomic_DNA"/>
</dbReference>
<dbReference type="AlphaFoldDB" id="M7T5N9"/>
<proteinExistence type="predicted"/>
<keyword evidence="3 7" id="KW-0732">Signal</keyword>
<name>M7T5N9_EUTLA</name>
<keyword evidence="6" id="KW-0325">Glycoprotein</keyword>
<dbReference type="Proteomes" id="UP000012174">
    <property type="component" value="Unassembled WGS sequence"/>
</dbReference>
<evidence type="ECO:0000256" key="6">
    <source>
        <dbReference type="ARBA" id="ARBA00023180"/>
    </source>
</evidence>
<dbReference type="PANTHER" id="PTHR24269:SF16">
    <property type="entry name" value="PROTEIN SLG1"/>
    <property type="match status" value="1"/>
</dbReference>
<feature type="chain" id="PRO_5004085559" evidence="7">
    <location>
        <begin position="19"/>
        <end position="280"/>
    </location>
</feature>
<evidence type="ECO:0000256" key="3">
    <source>
        <dbReference type="ARBA" id="ARBA00022729"/>
    </source>
</evidence>
<protein>
    <submittedName>
        <fullName evidence="9">Putative glyoxal oxidase-like protein</fullName>
    </submittedName>
</protein>
<keyword evidence="4" id="KW-1133">Transmembrane helix</keyword>
<keyword evidence="10" id="KW-1185">Reference proteome</keyword>
<evidence type="ECO:0000259" key="8">
    <source>
        <dbReference type="PROSITE" id="PS51212"/>
    </source>
</evidence>
<feature type="domain" description="WSC" evidence="8">
    <location>
        <begin position="32"/>
        <end position="124"/>
    </location>
</feature>
<dbReference type="OMA" id="NQCLQAC"/>
<gene>
    <name evidence="9" type="ORF">UCREL1_745</name>
</gene>
<dbReference type="InterPro" id="IPR051836">
    <property type="entry name" value="Kremen_rcpt"/>
</dbReference>
<evidence type="ECO:0000313" key="10">
    <source>
        <dbReference type="Proteomes" id="UP000012174"/>
    </source>
</evidence>
<evidence type="ECO:0000256" key="2">
    <source>
        <dbReference type="ARBA" id="ARBA00022692"/>
    </source>
</evidence>
<dbReference type="InterPro" id="IPR002889">
    <property type="entry name" value="WSC_carb-bd"/>
</dbReference>
<dbReference type="eggNOG" id="KOG4157">
    <property type="taxonomic scope" value="Eukaryota"/>
</dbReference>
<dbReference type="OrthoDB" id="5985073at2759"/>
<evidence type="ECO:0000256" key="4">
    <source>
        <dbReference type="ARBA" id="ARBA00022989"/>
    </source>
</evidence>
<keyword evidence="2" id="KW-0812">Transmembrane</keyword>
<feature type="domain" description="WSC" evidence="8">
    <location>
        <begin position="137"/>
        <end position="235"/>
    </location>
</feature>
<keyword evidence="5" id="KW-0472">Membrane</keyword>
<evidence type="ECO:0000256" key="7">
    <source>
        <dbReference type="SAM" id="SignalP"/>
    </source>
</evidence>
<evidence type="ECO:0000256" key="5">
    <source>
        <dbReference type="ARBA" id="ARBA00023136"/>
    </source>
</evidence>
<sequence length="280" mass="30454">MFTILTITLALFGSTALAAWEGTLKNNAQTGNLKFLGCANEIDGRALTGLSYSGENMTVESCQGFCQANNYWMSGVEAGRECYCGKFLAKPAAFREPAACDMACTGNAKQKCGGWGRVSIFNNTAYKGPSAPGSAGNYDWKSCYMEPQWDHALTALVLADDKMTVEKCMTACGAAGFKYCGLEYGRECWGGNTLDTKNLQLANDPSCAMQCDMPCGGNPAQMCGGRATVGVYQKKGTKRDVDSSELDIDKVRAMKGRFVRVRRPVKEVEREVREVREVEE</sequence>
<evidence type="ECO:0000313" key="9">
    <source>
        <dbReference type="EMBL" id="EMR72198.1"/>
    </source>
</evidence>
<dbReference type="Pfam" id="PF01822">
    <property type="entry name" value="WSC"/>
    <property type="match status" value="2"/>
</dbReference>
<dbReference type="HOGENOM" id="CLU_063916_3_0_1"/>
<evidence type="ECO:0000256" key="1">
    <source>
        <dbReference type="ARBA" id="ARBA00004167"/>
    </source>
</evidence>
<feature type="signal peptide" evidence="7">
    <location>
        <begin position="1"/>
        <end position="18"/>
    </location>
</feature>
<dbReference type="PROSITE" id="PS51212">
    <property type="entry name" value="WSC"/>
    <property type="match status" value="2"/>
</dbReference>
<reference evidence="10" key="1">
    <citation type="journal article" date="2013" name="Genome Announc.">
        <title>Draft genome sequence of the grapevine dieback fungus Eutypa lata UCR-EL1.</title>
        <authorList>
            <person name="Blanco-Ulate B."/>
            <person name="Rolshausen P.E."/>
            <person name="Cantu D."/>
        </authorList>
    </citation>
    <scope>NUCLEOTIDE SEQUENCE [LARGE SCALE GENOMIC DNA]</scope>
    <source>
        <strain evidence="10">UCR-EL1</strain>
    </source>
</reference>
<comment type="subcellular location">
    <subcellularLocation>
        <location evidence="1">Membrane</location>
        <topology evidence="1">Single-pass membrane protein</topology>
    </subcellularLocation>
</comment>
<accession>M7T5N9</accession>
<dbReference type="GO" id="GO:0005886">
    <property type="term" value="C:plasma membrane"/>
    <property type="evidence" value="ECO:0007669"/>
    <property type="project" value="TreeGrafter"/>
</dbReference>
<dbReference type="PANTHER" id="PTHR24269">
    <property type="entry name" value="KREMEN PROTEIN"/>
    <property type="match status" value="1"/>
</dbReference>
<organism evidence="9 10">
    <name type="scientific">Eutypa lata (strain UCR-EL1)</name>
    <name type="common">Grapevine dieback disease fungus</name>
    <name type="synonym">Eutypa armeniacae</name>
    <dbReference type="NCBI Taxonomy" id="1287681"/>
    <lineage>
        <taxon>Eukaryota</taxon>
        <taxon>Fungi</taxon>
        <taxon>Dikarya</taxon>
        <taxon>Ascomycota</taxon>
        <taxon>Pezizomycotina</taxon>
        <taxon>Sordariomycetes</taxon>
        <taxon>Xylariomycetidae</taxon>
        <taxon>Xylariales</taxon>
        <taxon>Diatrypaceae</taxon>
        <taxon>Eutypa</taxon>
    </lineage>
</organism>
<dbReference type="KEGG" id="ela:UCREL1_745"/>